<organism evidence="11 12">
    <name type="scientific">Thalassolituus hydrocarboniclasticus</name>
    <dbReference type="NCBI Taxonomy" id="2742796"/>
    <lineage>
        <taxon>Bacteria</taxon>
        <taxon>Pseudomonadati</taxon>
        <taxon>Pseudomonadota</taxon>
        <taxon>Gammaproteobacteria</taxon>
        <taxon>Oceanospirillales</taxon>
        <taxon>Oceanospirillaceae</taxon>
        <taxon>Thalassolituus</taxon>
    </lineage>
</organism>
<evidence type="ECO:0000313" key="12">
    <source>
        <dbReference type="Proteomes" id="UP001065322"/>
    </source>
</evidence>
<dbReference type="Proteomes" id="UP001065322">
    <property type="component" value="Chromosome"/>
</dbReference>
<dbReference type="InterPro" id="IPR015421">
    <property type="entry name" value="PyrdxlP-dep_Trfase_major"/>
</dbReference>
<keyword evidence="6 9" id="KW-0093">Biotin biosynthesis</keyword>
<comment type="subunit">
    <text evidence="4 9">Homodimer.</text>
</comment>
<feature type="binding site" evidence="9">
    <location>
        <position position="205"/>
    </location>
    <ligand>
        <name>pyridoxal 5'-phosphate</name>
        <dbReference type="ChEBI" id="CHEBI:597326"/>
    </ligand>
</feature>
<dbReference type="NCBIfam" id="TIGR00858">
    <property type="entry name" value="bioF"/>
    <property type="match status" value="1"/>
</dbReference>
<feature type="binding site" evidence="9">
    <location>
        <position position="357"/>
    </location>
    <ligand>
        <name>substrate</name>
    </ligand>
</feature>
<dbReference type="Gene3D" id="3.40.640.10">
    <property type="entry name" value="Type I PLP-dependent aspartate aminotransferase-like (Major domain)"/>
    <property type="match status" value="1"/>
</dbReference>
<comment type="pathway">
    <text evidence="2 9">Cofactor biosynthesis; biotin biosynthesis.</text>
</comment>
<feature type="binding site" evidence="9">
    <location>
        <position position="177"/>
    </location>
    <ligand>
        <name>pyridoxal 5'-phosphate</name>
        <dbReference type="ChEBI" id="CHEBI:597326"/>
    </ligand>
</feature>
<feature type="binding site" evidence="9">
    <location>
        <position position="131"/>
    </location>
    <ligand>
        <name>substrate</name>
    </ligand>
</feature>
<proteinExistence type="inferred from homology"/>
<evidence type="ECO:0000256" key="8">
    <source>
        <dbReference type="ARBA" id="ARBA00047715"/>
    </source>
</evidence>
<dbReference type="RefSeq" id="WP_260998717.1">
    <property type="nucleotide sequence ID" value="NZ_CP054475.1"/>
</dbReference>
<gene>
    <name evidence="9 11" type="primary">bioF</name>
    <name evidence="11" type="ORF">HUF19_04665</name>
</gene>
<dbReference type="EC" id="2.3.1.47" evidence="9"/>
<evidence type="ECO:0000256" key="7">
    <source>
        <dbReference type="ARBA" id="ARBA00022898"/>
    </source>
</evidence>
<dbReference type="InterPro" id="IPR004839">
    <property type="entry name" value="Aminotransferase_I/II_large"/>
</dbReference>
<keyword evidence="12" id="KW-1185">Reference proteome</keyword>
<reference evidence="12" key="1">
    <citation type="submission" date="2020-06" db="EMBL/GenBank/DDBJ databases">
        <title>Thalassolituus marinus alknpb1M-1, a hydrocarbon-degrading bacterium isolated from the deep-sea overlying water using an in-situ strategy from the South China Sea basin.</title>
        <authorList>
            <person name="Dong C."/>
            <person name="Chen Y."/>
            <person name="Shao Z."/>
        </authorList>
    </citation>
    <scope>NUCLEOTIDE SEQUENCE [LARGE SCALE GENOMIC DNA]</scope>
    <source>
        <strain evidence="12">alknpb1M-1</strain>
    </source>
</reference>
<name>A0ABY6A766_9GAMM</name>
<evidence type="ECO:0000256" key="6">
    <source>
        <dbReference type="ARBA" id="ARBA00022756"/>
    </source>
</evidence>
<dbReference type="InterPro" id="IPR001917">
    <property type="entry name" value="Aminotrans_II_pyridoxalP_BS"/>
</dbReference>
<dbReference type="Gene3D" id="3.90.1150.10">
    <property type="entry name" value="Aspartate Aminotransferase, domain 1"/>
    <property type="match status" value="1"/>
</dbReference>
<dbReference type="InterPro" id="IPR015422">
    <property type="entry name" value="PyrdxlP-dep_Trfase_small"/>
</dbReference>
<evidence type="ECO:0000313" key="11">
    <source>
        <dbReference type="EMBL" id="UXD86779.1"/>
    </source>
</evidence>
<keyword evidence="11" id="KW-0012">Acyltransferase</keyword>
<accession>A0ABY6A766</accession>
<sequence length="396" mass="42902">MSWNQRIQQALHERQQQQLWRQRALLGDVQQTHTLRNGQPVLNFCANDYLGLAACGADDLAHAAQRWAMGSGASHLVCGHSSAHHELEQALAAHCGYERALLFSTGFMANLGTIAALAGRSDEVLQDKLNHASLLDGALLSRARLSRYRHADYHHLQQLLGVPANGERLIVSDSIFSMDGDLADVRRLSELSSEHNALLMIDDAHGFGVLGSTPNTEPAAGQGVRAHFGLSPQQLPLYVGTLGKALGGFGAFVAGSADLIDYLIQFARPYIYTTALPPALAEAMLANLKRLQQGDRQRQLQANIRYFRRRAASLGLSLMPSESAIQPLLIGDSGSALQLSEQLLQRGLWVSAIRPPTVPAGSARLRITLSAAHRQSDIDFLLNALAELLPVQEASA</sequence>
<comment type="catalytic activity">
    <reaction evidence="8 9">
        <text>6-carboxyhexanoyl-[ACP] + L-alanine + H(+) = (8S)-8-amino-7-oxononanoate + holo-[ACP] + CO2</text>
        <dbReference type="Rhea" id="RHEA:42288"/>
        <dbReference type="Rhea" id="RHEA-COMP:9685"/>
        <dbReference type="Rhea" id="RHEA-COMP:9955"/>
        <dbReference type="ChEBI" id="CHEBI:15378"/>
        <dbReference type="ChEBI" id="CHEBI:16526"/>
        <dbReference type="ChEBI" id="CHEBI:57972"/>
        <dbReference type="ChEBI" id="CHEBI:64479"/>
        <dbReference type="ChEBI" id="CHEBI:78846"/>
        <dbReference type="ChEBI" id="CHEBI:149468"/>
        <dbReference type="EC" id="2.3.1.47"/>
    </reaction>
</comment>
<feature type="modified residue" description="N6-(pyridoxal phosphate)lysine" evidence="9">
    <location>
        <position position="244"/>
    </location>
</feature>
<evidence type="ECO:0000256" key="5">
    <source>
        <dbReference type="ARBA" id="ARBA00022679"/>
    </source>
</evidence>
<dbReference type="PROSITE" id="PS00599">
    <property type="entry name" value="AA_TRANSFER_CLASS_2"/>
    <property type="match status" value="1"/>
</dbReference>
<dbReference type="PANTHER" id="PTHR13693:SF100">
    <property type="entry name" value="8-AMINO-7-OXONONANOATE SYNTHASE"/>
    <property type="match status" value="1"/>
</dbReference>
<dbReference type="EMBL" id="CP054475">
    <property type="protein sequence ID" value="UXD86779.1"/>
    <property type="molecule type" value="Genomic_DNA"/>
</dbReference>
<evidence type="ECO:0000256" key="9">
    <source>
        <dbReference type="HAMAP-Rule" id="MF_01693"/>
    </source>
</evidence>
<dbReference type="GO" id="GO:0008710">
    <property type="term" value="F:8-amino-7-oxononanoate synthase activity"/>
    <property type="evidence" value="ECO:0007669"/>
    <property type="project" value="UniProtKB-EC"/>
</dbReference>
<dbReference type="HAMAP" id="MF_01693">
    <property type="entry name" value="BioF_aminotrans_2"/>
    <property type="match status" value="1"/>
</dbReference>
<evidence type="ECO:0000256" key="4">
    <source>
        <dbReference type="ARBA" id="ARBA00011738"/>
    </source>
</evidence>
<feature type="binding site" evidence="9">
    <location>
        <begin position="106"/>
        <end position="107"/>
    </location>
    <ligand>
        <name>pyridoxal 5'-phosphate</name>
        <dbReference type="ChEBI" id="CHEBI:597326"/>
    </ligand>
</feature>
<dbReference type="InterPro" id="IPR050087">
    <property type="entry name" value="AON_synthase_class-II"/>
</dbReference>
<feature type="binding site" evidence="9">
    <location>
        <position position="21"/>
    </location>
    <ligand>
        <name>substrate</name>
    </ligand>
</feature>
<dbReference type="InterPro" id="IPR022834">
    <property type="entry name" value="AONS_Proteobacteria"/>
</dbReference>
<comment type="function">
    <text evidence="9">Catalyzes the decarboxylative condensation of pimeloyl-[acyl-carrier protein] and L-alanine to produce 8-amino-7-oxononanoate (AON), [acyl-carrier protein], and carbon dioxide.</text>
</comment>
<comment type="similarity">
    <text evidence="3 9">Belongs to the class-II pyridoxal-phosphate-dependent aminotransferase family. BioF subfamily.</text>
</comment>
<evidence type="ECO:0000256" key="2">
    <source>
        <dbReference type="ARBA" id="ARBA00004746"/>
    </source>
</evidence>
<protein>
    <recommendedName>
        <fullName evidence="9">8-amino-7-oxononanoate synthase</fullName>
        <shortName evidence="9">AONS</shortName>
        <ecNumber evidence="9">2.3.1.47</ecNumber>
    </recommendedName>
    <alternativeName>
        <fullName evidence="9">7-keto-8-amino-pelargonic acid synthase</fullName>
        <shortName evidence="9">7-KAP synthase</shortName>
        <shortName evidence="9">KAPA synthase</shortName>
    </alternativeName>
    <alternativeName>
        <fullName evidence="9">8-amino-7-ketopelargonate synthase</fullName>
    </alternativeName>
</protein>
<keyword evidence="7 9" id="KW-0663">Pyridoxal phosphate</keyword>
<feature type="binding site" evidence="9">
    <location>
        <position position="241"/>
    </location>
    <ligand>
        <name>pyridoxal 5'-phosphate</name>
        <dbReference type="ChEBI" id="CHEBI:597326"/>
    </ligand>
</feature>
<comment type="cofactor">
    <cofactor evidence="1 9">
        <name>pyridoxal 5'-phosphate</name>
        <dbReference type="ChEBI" id="CHEBI:597326"/>
    </cofactor>
</comment>
<evidence type="ECO:0000256" key="1">
    <source>
        <dbReference type="ARBA" id="ARBA00001933"/>
    </source>
</evidence>
<dbReference type="CDD" id="cd06454">
    <property type="entry name" value="KBL_like"/>
    <property type="match status" value="1"/>
</dbReference>
<dbReference type="InterPro" id="IPR004723">
    <property type="entry name" value="AONS_Archaea/Proteobacteria"/>
</dbReference>
<dbReference type="Pfam" id="PF00155">
    <property type="entry name" value="Aminotran_1_2"/>
    <property type="match status" value="1"/>
</dbReference>
<keyword evidence="5 9" id="KW-0808">Transferase</keyword>
<dbReference type="PANTHER" id="PTHR13693">
    <property type="entry name" value="CLASS II AMINOTRANSFERASE/8-AMINO-7-OXONONANOATE SYNTHASE"/>
    <property type="match status" value="1"/>
</dbReference>
<dbReference type="SUPFAM" id="SSF53383">
    <property type="entry name" value="PLP-dependent transferases"/>
    <property type="match status" value="1"/>
</dbReference>
<feature type="domain" description="Aminotransferase class I/classII large" evidence="10">
    <location>
        <begin position="40"/>
        <end position="385"/>
    </location>
</feature>
<evidence type="ECO:0000256" key="3">
    <source>
        <dbReference type="ARBA" id="ARBA00010008"/>
    </source>
</evidence>
<evidence type="ECO:0000259" key="10">
    <source>
        <dbReference type="Pfam" id="PF00155"/>
    </source>
</evidence>
<dbReference type="InterPro" id="IPR015424">
    <property type="entry name" value="PyrdxlP-dep_Trfase"/>
</dbReference>